<proteinExistence type="predicted"/>
<dbReference type="Proteomes" id="UP001346869">
    <property type="component" value="Unassembled WGS sequence"/>
</dbReference>
<comment type="caution">
    <text evidence="1">The sequence shown here is derived from an EMBL/GenBank/DDBJ whole genome shotgun (WGS) entry which is preliminary data.</text>
</comment>
<gene>
    <name evidence="1" type="ORF">PBY51_006885</name>
</gene>
<protein>
    <submittedName>
        <fullName evidence="1">Uncharacterized protein</fullName>
    </submittedName>
</protein>
<organism evidence="1 2">
    <name type="scientific">Eleginops maclovinus</name>
    <name type="common">Patagonian blennie</name>
    <name type="synonym">Eleginus maclovinus</name>
    <dbReference type="NCBI Taxonomy" id="56733"/>
    <lineage>
        <taxon>Eukaryota</taxon>
        <taxon>Metazoa</taxon>
        <taxon>Chordata</taxon>
        <taxon>Craniata</taxon>
        <taxon>Vertebrata</taxon>
        <taxon>Euteleostomi</taxon>
        <taxon>Actinopterygii</taxon>
        <taxon>Neopterygii</taxon>
        <taxon>Teleostei</taxon>
        <taxon>Neoteleostei</taxon>
        <taxon>Acanthomorphata</taxon>
        <taxon>Eupercaria</taxon>
        <taxon>Perciformes</taxon>
        <taxon>Notothenioidei</taxon>
        <taxon>Eleginopidae</taxon>
        <taxon>Eleginops</taxon>
    </lineage>
</organism>
<dbReference type="AlphaFoldDB" id="A0AAN8AAP3"/>
<name>A0AAN8AAP3_ELEMC</name>
<reference evidence="1 2" key="2">
    <citation type="journal article" date="2023" name="Mol. Biol. Evol.">
        <title>Genomics of Secondarily Temperate Adaptation in the Only Non-Antarctic Icefish.</title>
        <authorList>
            <person name="Rivera-Colon A.G."/>
            <person name="Rayamajhi N."/>
            <person name="Minhas B.F."/>
            <person name="Madrigal G."/>
            <person name="Bilyk K.T."/>
            <person name="Yoon V."/>
            <person name="Hune M."/>
            <person name="Gregory S."/>
            <person name="Cheng C.H.C."/>
            <person name="Catchen J.M."/>
        </authorList>
    </citation>
    <scope>NUCLEOTIDE SEQUENCE [LARGE SCALE GENOMIC DNA]</scope>
    <source>
        <strain evidence="1">JMC-PN-2008</strain>
    </source>
</reference>
<dbReference type="EMBL" id="JAUZQC010000020">
    <property type="protein sequence ID" value="KAK5853063.1"/>
    <property type="molecule type" value="Genomic_DNA"/>
</dbReference>
<sequence>MSRSREQQRRLEHQGALDVSQSQFHPCRCGREASSHRGLGRRRRGGKQRRCLTFLTLSGGFGRSSNVHNGGSCRETCH</sequence>
<reference evidence="1 2" key="1">
    <citation type="journal article" date="2023" name="Genes (Basel)">
        <title>Chromosome-Level Genome Assembly and Circadian Gene Repertoire of the Patagonia Blennie Eleginops maclovinus-The Closest Ancestral Proxy of Antarctic Cryonotothenioids.</title>
        <authorList>
            <person name="Cheng C.C."/>
            <person name="Rivera-Colon A.G."/>
            <person name="Minhas B.F."/>
            <person name="Wilson L."/>
            <person name="Rayamajhi N."/>
            <person name="Vargas-Chacoff L."/>
            <person name="Catchen J.M."/>
        </authorList>
    </citation>
    <scope>NUCLEOTIDE SEQUENCE [LARGE SCALE GENOMIC DNA]</scope>
    <source>
        <strain evidence="1">JMC-PN-2008</strain>
    </source>
</reference>
<evidence type="ECO:0000313" key="2">
    <source>
        <dbReference type="Proteomes" id="UP001346869"/>
    </source>
</evidence>
<accession>A0AAN8AAP3</accession>
<evidence type="ECO:0000313" key="1">
    <source>
        <dbReference type="EMBL" id="KAK5853063.1"/>
    </source>
</evidence>
<keyword evidence="2" id="KW-1185">Reference proteome</keyword>